<dbReference type="GO" id="GO:0008757">
    <property type="term" value="F:S-adenosylmethionine-dependent methyltransferase activity"/>
    <property type="evidence" value="ECO:0007669"/>
    <property type="project" value="UniProtKB-ARBA"/>
</dbReference>
<evidence type="ECO:0000256" key="3">
    <source>
        <dbReference type="ARBA" id="ARBA00022454"/>
    </source>
</evidence>
<feature type="region of interest" description="Disordered" evidence="12">
    <location>
        <begin position="79"/>
        <end position="109"/>
    </location>
</feature>
<dbReference type="Pfam" id="PF23004">
    <property type="entry name" value="PHDvar_NSD"/>
    <property type="match status" value="1"/>
</dbReference>
<dbReference type="GO" id="GO:0005694">
    <property type="term" value="C:chromosome"/>
    <property type="evidence" value="ECO:0007669"/>
    <property type="project" value="UniProtKB-SubCell"/>
</dbReference>
<dbReference type="CDD" id="cd15566">
    <property type="entry name" value="PHD3_NSD"/>
    <property type="match status" value="1"/>
</dbReference>
<evidence type="ECO:0000256" key="10">
    <source>
        <dbReference type="ARBA" id="ARBA00022833"/>
    </source>
</evidence>
<dbReference type="CDD" id="cd15565">
    <property type="entry name" value="PHD2_NSD"/>
    <property type="match status" value="1"/>
</dbReference>
<dbReference type="PROSITE" id="PS50812">
    <property type="entry name" value="PWWP"/>
    <property type="match status" value="2"/>
</dbReference>
<dbReference type="Pfam" id="PF00856">
    <property type="entry name" value="SET"/>
    <property type="match status" value="1"/>
</dbReference>
<dbReference type="InterPro" id="IPR001965">
    <property type="entry name" value="Znf_PHD"/>
</dbReference>
<keyword evidence="11" id="KW-0539">Nucleus</keyword>
<dbReference type="CDD" id="cd05838">
    <property type="entry name" value="PWWP_NSD_rpt2"/>
    <property type="match status" value="1"/>
</dbReference>
<feature type="region of interest" description="Disordered" evidence="12">
    <location>
        <begin position="372"/>
        <end position="409"/>
    </location>
</feature>
<feature type="region of interest" description="Disordered" evidence="12">
    <location>
        <begin position="1821"/>
        <end position="1872"/>
    </location>
</feature>
<keyword evidence="8" id="KW-0677">Repeat</keyword>
<evidence type="ECO:0000256" key="8">
    <source>
        <dbReference type="ARBA" id="ARBA00022737"/>
    </source>
</evidence>
<dbReference type="Gene3D" id="2.30.30.140">
    <property type="match status" value="2"/>
</dbReference>
<dbReference type="SMART" id="SM00293">
    <property type="entry name" value="PWWP"/>
    <property type="match status" value="1"/>
</dbReference>
<evidence type="ECO:0000256" key="4">
    <source>
        <dbReference type="ARBA" id="ARBA00022603"/>
    </source>
</evidence>
<evidence type="ECO:0000313" key="15">
    <source>
        <dbReference type="Proteomes" id="UP000324832"/>
    </source>
</evidence>
<dbReference type="SMART" id="SM00249">
    <property type="entry name" value="PHD"/>
    <property type="match status" value="4"/>
</dbReference>
<dbReference type="SUPFAM" id="SSF57903">
    <property type="entry name" value="FYVE/PHD zinc finger"/>
    <property type="match status" value="2"/>
</dbReference>
<feature type="domain" description="PWWP" evidence="13">
    <location>
        <begin position="238"/>
        <end position="274"/>
    </location>
</feature>
<dbReference type="InterPro" id="IPR050777">
    <property type="entry name" value="SET2_Histone-Lys_MeTrsfase"/>
</dbReference>
<gene>
    <name evidence="14" type="ORF">LSINAPIS_LOCUS10366</name>
</gene>
<evidence type="ECO:0000256" key="5">
    <source>
        <dbReference type="ARBA" id="ARBA00022679"/>
    </source>
</evidence>
<dbReference type="InterPro" id="IPR013083">
    <property type="entry name" value="Znf_RING/FYVE/PHD"/>
</dbReference>
<feature type="compositionally biased region" description="Basic residues" evidence="12">
    <location>
        <begin position="1834"/>
        <end position="1845"/>
    </location>
</feature>
<evidence type="ECO:0000259" key="13">
    <source>
        <dbReference type="PROSITE" id="PS50812"/>
    </source>
</evidence>
<keyword evidence="9" id="KW-0863">Zinc-finger</keyword>
<feature type="region of interest" description="Disordered" evidence="12">
    <location>
        <begin position="168"/>
        <end position="193"/>
    </location>
</feature>
<organism evidence="14 15">
    <name type="scientific">Leptidea sinapis</name>
    <dbReference type="NCBI Taxonomy" id="189913"/>
    <lineage>
        <taxon>Eukaryota</taxon>
        <taxon>Metazoa</taxon>
        <taxon>Ecdysozoa</taxon>
        <taxon>Arthropoda</taxon>
        <taxon>Hexapoda</taxon>
        <taxon>Insecta</taxon>
        <taxon>Pterygota</taxon>
        <taxon>Neoptera</taxon>
        <taxon>Endopterygota</taxon>
        <taxon>Lepidoptera</taxon>
        <taxon>Glossata</taxon>
        <taxon>Ditrysia</taxon>
        <taxon>Papilionoidea</taxon>
        <taxon>Pieridae</taxon>
        <taxon>Dismorphiinae</taxon>
        <taxon>Leptidea</taxon>
    </lineage>
</organism>
<dbReference type="GO" id="GO:0008276">
    <property type="term" value="F:protein methyltransferase activity"/>
    <property type="evidence" value="ECO:0007669"/>
    <property type="project" value="UniProtKB-ARBA"/>
</dbReference>
<evidence type="ECO:0000256" key="11">
    <source>
        <dbReference type="ARBA" id="ARBA00023242"/>
    </source>
</evidence>
<dbReference type="InterPro" id="IPR001214">
    <property type="entry name" value="SET_dom"/>
</dbReference>
<feature type="compositionally biased region" description="Basic residues" evidence="12">
    <location>
        <begin position="399"/>
        <end position="408"/>
    </location>
</feature>
<dbReference type="InterPro" id="IPR046341">
    <property type="entry name" value="SET_dom_sf"/>
</dbReference>
<feature type="region of interest" description="Disordered" evidence="12">
    <location>
        <begin position="126"/>
        <end position="148"/>
    </location>
</feature>
<evidence type="ECO:0000256" key="1">
    <source>
        <dbReference type="ARBA" id="ARBA00004123"/>
    </source>
</evidence>
<keyword evidence="15" id="KW-1185">Reference proteome</keyword>
<dbReference type="EMBL" id="FZQP02004189">
    <property type="protein sequence ID" value="VVC99494.1"/>
    <property type="molecule type" value="Genomic_DNA"/>
</dbReference>
<feature type="compositionally biased region" description="Basic and acidic residues" evidence="12">
    <location>
        <begin position="1355"/>
        <end position="1371"/>
    </location>
</feature>
<evidence type="ECO:0000313" key="14">
    <source>
        <dbReference type="EMBL" id="VVC99494.1"/>
    </source>
</evidence>
<evidence type="ECO:0000256" key="9">
    <source>
        <dbReference type="ARBA" id="ARBA00022771"/>
    </source>
</evidence>
<keyword evidence="4" id="KW-0489">Methyltransferase</keyword>
<dbReference type="Gene3D" id="2.170.270.10">
    <property type="entry name" value="SET domain"/>
    <property type="match status" value="1"/>
</dbReference>
<feature type="compositionally biased region" description="Basic residues" evidence="12">
    <location>
        <begin position="1332"/>
        <end position="1345"/>
    </location>
</feature>
<feature type="compositionally biased region" description="Basic and acidic residues" evidence="12">
    <location>
        <begin position="177"/>
        <end position="186"/>
    </location>
</feature>
<keyword evidence="5" id="KW-0808">Transferase</keyword>
<evidence type="ECO:0000256" key="2">
    <source>
        <dbReference type="ARBA" id="ARBA00004286"/>
    </source>
</evidence>
<dbReference type="SUPFAM" id="SSF82199">
    <property type="entry name" value="SET domain"/>
    <property type="match status" value="1"/>
</dbReference>
<feature type="compositionally biased region" description="Polar residues" evidence="12">
    <location>
        <begin position="88"/>
        <end position="98"/>
    </location>
</feature>
<dbReference type="SUPFAM" id="SSF63748">
    <property type="entry name" value="Tudor/PWWP/MBT"/>
    <property type="match status" value="2"/>
</dbReference>
<reference evidence="14 15" key="1">
    <citation type="submission" date="2017-07" db="EMBL/GenBank/DDBJ databases">
        <authorList>
            <person name="Talla V."/>
            <person name="Backstrom N."/>
        </authorList>
    </citation>
    <scope>NUCLEOTIDE SEQUENCE [LARGE SCALE GENOMIC DNA]</scope>
</reference>
<feature type="region of interest" description="Disordered" evidence="12">
    <location>
        <begin position="1"/>
        <end position="30"/>
    </location>
</feature>
<dbReference type="Pfam" id="PF22908">
    <property type="entry name" value="PHD_NSD"/>
    <property type="match status" value="1"/>
</dbReference>
<feature type="region of interest" description="Disordered" evidence="12">
    <location>
        <begin position="1905"/>
        <end position="1931"/>
    </location>
</feature>
<keyword evidence="6" id="KW-0949">S-adenosyl-L-methionine</keyword>
<dbReference type="GO" id="GO:0008270">
    <property type="term" value="F:zinc ion binding"/>
    <property type="evidence" value="ECO:0007669"/>
    <property type="project" value="UniProtKB-KW"/>
</dbReference>
<keyword evidence="3" id="KW-0158">Chromosome</keyword>
<keyword evidence="10" id="KW-0862">Zinc</keyword>
<protein>
    <recommendedName>
        <fullName evidence="13">PWWP domain-containing protein</fullName>
    </recommendedName>
</protein>
<dbReference type="GO" id="GO:0005634">
    <property type="term" value="C:nucleus"/>
    <property type="evidence" value="ECO:0007669"/>
    <property type="project" value="UniProtKB-SubCell"/>
</dbReference>
<dbReference type="PANTHER" id="PTHR22884">
    <property type="entry name" value="SET DOMAIN PROTEINS"/>
    <property type="match status" value="1"/>
</dbReference>
<dbReference type="InterPro" id="IPR055197">
    <property type="entry name" value="PHDvar_NSD"/>
</dbReference>
<feature type="domain" description="PWWP" evidence="13">
    <location>
        <begin position="1619"/>
        <end position="1681"/>
    </location>
</feature>
<feature type="region of interest" description="Disordered" evidence="12">
    <location>
        <begin position="1327"/>
        <end position="1371"/>
    </location>
</feature>
<dbReference type="InterPro" id="IPR055198">
    <property type="entry name" value="NSD_PHD"/>
</dbReference>
<dbReference type="Gene3D" id="3.30.40.10">
    <property type="entry name" value="Zinc/RING finger domain, C3HC4 (zinc finger)"/>
    <property type="match status" value="2"/>
</dbReference>
<feature type="compositionally biased region" description="Basic and acidic residues" evidence="12">
    <location>
        <begin position="1089"/>
        <end position="1098"/>
    </location>
</feature>
<evidence type="ECO:0000256" key="6">
    <source>
        <dbReference type="ARBA" id="ARBA00022691"/>
    </source>
</evidence>
<accession>A0A5E4QNB9</accession>
<dbReference type="InterPro" id="IPR000313">
    <property type="entry name" value="PWWP_dom"/>
</dbReference>
<feature type="region of interest" description="Disordered" evidence="12">
    <location>
        <begin position="825"/>
        <end position="849"/>
    </location>
</feature>
<evidence type="ECO:0000256" key="7">
    <source>
        <dbReference type="ARBA" id="ARBA00022723"/>
    </source>
</evidence>
<feature type="compositionally biased region" description="Basic and acidic residues" evidence="12">
    <location>
        <begin position="829"/>
        <end position="849"/>
    </location>
</feature>
<comment type="subcellular location">
    <subcellularLocation>
        <location evidence="2">Chromosome</location>
    </subcellularLocation>
    <subcellularLocation>
        <location evidence="1">Nucleus</location>
    </subcellularLocation>
</comment>
<dbReference type="Pfam" id="PF00855">
    <property type="entry name" value="PWWP"/>
    <property type="match status" value="1"/>
</dbReference>
<keyword evidence="7" id="KW-0479">Metal-binding</keyword>
<dbReference type="GO" id="GO:0032259">
    <property type="term" value="P:methylation"/>
    <property type="evidence" value="ECO:0007669"/>
    <property type="project" value="UniProtKB-KW"/>
</dbReference>
<dbReference type="GO" id="GO:0008170">
    <property type="term" value="F:N-methyltransferase activity"/>
    <property type="evidence" value="ECO:0007669"/>
    <property type="project" value="UniProtKB-ARBA"/>
</dbReference>
<sequence length="1931" mass="221706">MEESEDTNNIMSGLDNPSVKAKSKKRSLVERQLETNLTTRVTSPITNNETTNTSRYGRLRHKKADIEFSSQSMSKVLLSPRYDKPPNKKSTYKMNASFSPRKKESKPESIFENQIQNLYSQNMSLSRFGSDEKQPKNSRKAYKRKDLIQMKDDDDSDILLISNMFSPSKSGVKPKSSHVEKSKEKQNFNSRKNGHVDLSSVVKTLDFDGDKNKNKDVEKRPVKNSDLFDIEASCQYQVGDLAWARMNTYPFWPCIITREPFSSLFVKKKFEEAELLLKEPKRLRIDSLNEMLNQYRNEKNRSQSKKVSRTNSEVSLSESLYDSLFSEEDGKTSDSERSRSKKRNKSFDVSDVVTACLDNMAAKTGITTIKKQSHMDRWLQKAKSSTPEKSHLKSQIPGKNKKSKNKHKSINESQFKTEQMLFHQNSELDYNQSMYMIKSDNVMLDDVDNMDSVSNQSCAGSEQGCGIGIIFKVETLADKIDQCNDLIPTDEDVRINEQKEMITSETVTNTSDSYSMNNRNAEVEGIDNPSAKINSYYDSMTVNSSDIVNHTNSKHKELISQTYSSNNDKNSSIFPNKTKQMKHQIDECRNHSLHDKIRPPHEILNCEVMKPSCLNIDSFETLDLHKTQSRNDSKVGSDLAHNLHVVTDITAAETQSVNKIDLNSSEKNNTENYDCRFSHSSKVDSMKTCSDIQSNEKRSTELIKSNDQTDLNRTNLDLNINTKPGIMELVSAEEPNIEDKKINCVTISDNKIKEIDKNVNTAIESQQEKVTKYSEKGAFSTHTELVLINPFSDLLDNDSVCSDSEIFAEPRELVTLSKADSVNMQCNENGKKDDTISHESENDDYKSDLNKSKENHAEFTKNKQNNKDLKNPEFLKYVEHNQCILMEQHPELCYDDILAYLYKIWLYKDELKTDEKKSDEQANLVKGLDENPPIKVRKKQLKLNRNNKQTLLNFKKIERTGNSDKLEKKDPYMMSQKLQNGHISHLTNACRDENIIVEQNKNNSNEVSTTNDNQIDVESCCQDNSNVRETELNEIVQTLEDLNDPDYVLSRSTSSQSNSSVDFLINEGSQENELSDNISITSKKISQSDTRKKGRNDSKFNANKNYINEPEFLKYVALRQDEVMDENPELTQEEITDYLYRIWIYEEGKKSEQQKTDDLEQDNIVKGLNQDNVPVKNIRKRAPKNDKDMVYTANLKEVTPKEKSKRRIERQFYTEDYSDIEDEIEIFELSSLPKQSNMTSQLLKPEVEENLNQQITNVDIENKLDPFDQVEEYFRQLTQPKPNLFKGLVREKVCDICERVGNLLKCKGCHGMFHIDCVKHTVTVDRTPSKPVRGRKKKQKRGRRPKGIDDSTEDQSDKSQDHSEDMSIEYEKEPHITAGVEEFESMLETKMKELLEGAKKYDVSSDEELSWSDAEVGKCKIVNIQPRRINTDTNFKCKNCEKYTIPVCCVCKSATSPKNQVLQRQKCQVAQCNKYYHMECLEHWPQAHYNSGERSKNKKNEPDSVICPRHVCHTCVCDDPRGCKTRFSGDKLARCVRCPATYHSFTKCLPAGTQILTASQIVCPRHFEHRPGKVPCHVNTGWCFICARGGTLICCEYCPMSFHAECLMIKPPEGVLPLYGEMVWVKLGHFRWWPGLILHPSEIPQNIFAVKHYPGEFVVRFFGQYDYFWVNRGRVFPFQEGDKGKVSSQKSKIDAAFALAIDHAQRACEILKDGPPANDGDEDIASSLLPPHYVKLKVNKPVGSLRRPTLEESSLTQCGCQFVIEYVGELIDEEEFQRRMKWKHEVRDENYYFLTLDKDRMIDAGPKGNLARFMNHSCEPNCETQKWTDEPKKAKVVKRPNKKRKAIEDSPSTSKPKPKPRNKPKNRDLTDIEKDLLIIQSATNGMSSDSECSVRLNSVDSVNSLKRKHDQCNDEDQEAKRSKLTLPNEVK</sequence>
<dbReference type="GO" id="GO:0006338">
    <property type="term" value="P:chromatin remodeling"/>
    <property type="evidence" value="ECO:0007669"/>
    <property type="project" value="UniProtKB-ARBA"/>
</dbReference>
<proteinExistence type="predicted"/>
<evidence type="ECO:0000256" key="12">
    <source>
        <dbReference type="SAM" id="MobiDB-lite"/>
    </source>
</evidence>
<feature type="region of interest" description="Disordered" evidence="12">
    <location>
        <begin position="1082"/>
        <end position="1102"/>
    </location>
</feature>
<dbReference type="Proteomes" id="UP000324832">
    <property type="component" value="Unassembled WGS sequence"/>
</dbReference>
<name>A0A5E4QNB9_9NEOP</name>
<dbReference type="InterPro" id="IPR011011">
    <property type="entry name" value="Znf_FYVE_PHD"/>
</dbReference>